<protein>
    <submittedName>
        <fullName evidence="4">Heat-shock protein Hsp20</fullName>
    </submittedName>
</protein>
<name>A0ABM7PBB3_9BACT</name>
<dbReference type="PROSITE" id="PS01031">
    <property type="entry name" value="SHSP"/>
    <property type="match status" value="1"/>
</dbReference>
<dbReference type="InterPro" id="IPR031107">
    <property type="entry name" value="Small_HSP"/>
</dbReference>
<dbReference type="InterPro" id="IPR002068">
    <property type="entry name" value="A-crystallin/Hsp20_dom"/>
</dbReference>
<evidence type="ECO:0000256" key="1">
    <source>
        <dbReference type="PROSITE-ProRule" id="PRU00285"/>
    </source>
</evidence>
<dbReference type="InterPro" id="IPR008978">
    <property type="entry name" value="HSP20-like_chaperone"/>
</dbReference>
<dbReference type="PANTHER" id="PTHR11527">
    <property type="entry name" value="HEAT-SHOCK PROTEIN 20 FAMILY MEMBER"/>
    <property type="match status" value="1"/>
</dbReference>
<sequence>MIISRLPNYPMFGVRRPFSQVERVLRDFDRFLEGWPGMTQGALSAGVFPPINLSEDDGKFIIRTELPGLPADELDIQATSKSVSISGERKIATENDGVKYHRRERESGKFSRMLSMPSEVDPDKIEATLKNGILTVTVPKAEVAKPRRITID</sequence>
<accession>A0ABM7PBB3</accession>
<proteinExistence type="inferred from homology"/>
<dbReference type="EMBL" id="AP024488">
    <property type="protein sequence ID" value="BCS94489.1"/>
    <property type="molecule type" value="Genomic_DNA"/>
</dbReference>
<dbReference type="Proteomes" id="UP001320148">
    <property type="component" value="Chromosome"/>
</dbReference>
<evidence type="ECO:0000256" key="2">
    <source>
        <dbReference type="RuleBase" id="RU003616"/>
    </source>
</evidence>
<evidence type="ECO:0000259" key="3">
    <source>
        <dbReference type="PROSITE" id="PS01031"/>
    </source>
</evidence>
<evidence type="ECO:0000313" key="4">
    <source>
        <dbReference type="EMBL" id="BCS94489.1"/>
    </source>
</evidence>
<organism evidence="4 5">
    <name type="scientific">Desulfoluna limicola</name>
    <dbReference type="NCBI Taxonomy" id="2810562"/>
    <lineage>
        <taxon>Bacteria</taxon>
        <taxon>Pseudomonadati</taxon>
        <taxon>Thermodesulfobacteriota</taxon>
        <taxon>Desulfobacteria</taxon>
        <taxon>Desulfobacterales</taxon>
        <taxon>Desulfolunaceae</taxon>
        <taxon>Desulfoluna</taxon>
    </lineage>
</organism>
<gene>
    <name evidence="4" type="ORF">DSLASN_01210</name>
</gene>
<comment type="similarity">
    <text evidence="1 2">Belongs to the small heat shock protein (HSP20) family.</text>
</comment>
<dbReference type="SUPFAM" id="SSF49764">
    <property type="entry name" value="HSP20-like chaperones"/>
    <property type="match status" value="1"/>
</dbReference>
<feature type="domain" description="SHSP" evidence="3">
    <location>
        <begin position="42"/>
        <end position="152"/>
    </location>
</feature>
<dbReference type="CDD" id="cd06464">
    <property type="entry name" value="ACD_sHsps-like"/>
    <property type="match status" value="1"/>
</dbReference>
<keyword evidence="5" id="KW-1185">Reference proteome</keyword>
<reference evidence="4 5" key="1">
    <citation type="submission" date="2021-02" db="EMBL/GenBank/DDBJ databases">
        <title>Complete genome of Desulfoluna sp. strain ASN36.</title>
        <authorList>
            <person name="Takahashi A."/>
            <person name="Kojima H."/>
            <person name="Fukui M."/>
        </authorList>
    </citation>
    <scope>NUCLEOTIDE SEQUENCE [LARGE SCALE GENOMIC DNA]</scope>
    <source>
        <strain evidence="4 5">ASN36</strain>
    </source>
</reference>
<dbReference type="Gene3D" id="2.60.40.790">
    <property type="match status" value="1"/>
</dbReference>
<dbReference type="RefSeq" id="WP_236890804.1">
    <property type="nucleotide sequence ID" value="NZ_AP024488.1"/>
</dbReference>
<evidence type="ECO:0000313" key="5">
    <source>
        <dbReference type="Proteomes" id="UP001320148"/>
    </source>
</evidence>
<dbReference type="Pfam" id="PF00011">
    <property type="entry name" value="HSP20"/>
    <property type="match status" value="1"/>
</dbReference>